<dbReference type="Proteomes" id="UP000070412">
    <property type="component" value="Unassembled WGS sequence"/>
</dbReference>
<keyword evidence="1" id="KW-0812">Transmembrane</keyword>
<evidence type="ECO:0000313" key="2">
    <source>
        <dbReference type="EMBL" id="KAF7494844.1"/>
    </source>
</evidence>
<feature type="transmembrane region" description="Helical" evidence="1">
    <location>
        <begin position="58"/>
        <end position="78"/>
    </location>
</feature>
<sequence>MSNERKERAEIIGRMRRLAKRKYQLLSGTKLSLRHLRSKLPSGQEEPDDQRMFRNIEFIFNLAVDAAKIFFTSIHFYFMEFNSIENRKRLDSLADLFINLDKEINRSYRIIHWMMVVVDEDGPSQISLIRPIYRQFKALLLKVIESVRKLEGLRDSDDFESFLNDFNAQQK</sequence>
<reference evidence="2" key="2">
    <citation type="submission" date="2020-01" db="EMBL/GenBank/DDBJ databases">
        <authorList>
            <person name="Korhonen P.K.K."/>
            <person name="Guangxu M.G."/>
            <person name="Wang T.W."/>
            <person name="Stroehlein A.J.S."/>
            <person name="Young N.D."/>
            <person name="Ang C.-S.A."/>
            <person name="Fernando D.W.F."/>
            <person name="Lu H.L."/>
            <person name="Taylor S.T."/>
            <person name="Ehtesham M.E.M."/>
            <person name="Najaraj S.H.N."/>
            <person name="Harsha G.H.G."/>
            <person name="Madugundu A.M."/>
            <person name="Renuse S.R."/>
            <person name="Holt D.H."/>
            <person name="Pandey A.P."/>
            <person name="Papenfuss A.P."/>
            <person name="Gasser R.B.G."/>
            <person name="Fischer K.F."/>
        </authorList>
    </citation>
    <scope>NUCLEOTIDE SEQUENCE</scope>
    <source>
        <strain evidence="2">SSS_KF_BRIS2020</strain>
    </source>
</reference>
<dbReference type="EnsemblMetazoa" id="SSS_8645s_mrna">
    <property type="protein sequence ID" value="KAF7494844.1"/>
    <property type="gene ID" value="SSS_8645"/>
</dbReference>
<name>A0A834RCR6_SARSC</name>
<accession>A0A834RCR6</accession>
<keyword evidence="1" id="KW-0472">Membrane</keyword>
<gene>
    <name evidence="2" type="ORF">SSS_8645</name>
</gene>
<keyword evidence="4" id="KW-1185">Reference proteome</keyword>
<reference evidence="4" key="1">
    <citation type="journal article" date="2020" name="PLoS Negl. Trop. Dis.">
        <title>High-quality nuclear genome for Sarcoptes scabiei-A critical resource for a neglected parasite.</title>
        <authorList>
            <person name="Korhonen P.K."/>
            <person name="Gasser R.B."/>
            <person name="Ma G."/>
            <person name="Wang T."/>
            <person name="Stroehlein A.J."/>
            <person name="Young N.D."/>
            <person name="Ang C.S."/>
            <person name="Fernando D.D."/>
            <person name="Lu H.C."/>
            <person name="Taylor S."/>
            <person name="Reynolds S.L."/>
            <person name="Mofiz E."/>
            <person name="Najaraj S.H."/>
            <person name="Gowda H."/>
            <person name="Madugundu A."/>
            <person name="Renuse S."/>
            <person name="Holt D."/>
            <person name="Pandey A."/>
            <person name="Papenfuss A.T."/>
            <person name="Fischer K."/>
        </authorList>
    </citation>
    <scope>NUCLEOTIDE SEQUENCE [LARGE SCALE GENOMIC DNA]</scope>
</reference>
<evidence type="ECO:0000256" key="1">
    <source>
        <dbReference type="SAM" id="Phobius"/>
    </source>
</evidence>
<protein>
    <submittedName>
        <fullName evidence="2 3">Uncharacterized protein</fullName>
    </submittedName>
</protein>
<evidence type="ECO:0000313" key="3">
    <source>
        <dbReference type="EnsemblMetazoa" id="KAF7494844.1"/>
    </source>
</evidence>
<evidence type="ECO:0000313" key="4">
    <source>
        <dbReference type="Proteomes" id="UP000070412"/>
    </source>
</evidence>
<keyword evidence="1" id="KW-1133">Transmembrane helix</keyword>
<organism evidence="2">
    <name type="scientific">Sarcoptes scabiei</name>
    <name type="common">Itch mite</name>
    <name type="synonym">Acarus scabiei</name>
    <dbReference type="NCBI Taxonomy" id="52283"/>
    <lineage>
        <taxon>Eukaryota</taxon>
        <taxon>Metazoa</taxon>
        <taxon>Ecdysozoa</taxon>
        <taxon>Arthropoda</taxon>
        <taxon>Chelicerata</taxon>
        <taxon>Arachnida</taxon>
        <taxon>Acari</taxon>
        <taxon>Acariformes</taxon>
        <taxon>Sarcoptiformes</taxon>
        <taxon>Astigmata</taxon>
        <taxon>Psoroptidia</taxon>
        <taxon>Sarcoptoidea</taxon>
        <taxon>Sarcoptidae</taxon>
        <taxon>Sarcoptinae</taxon>
        <taxon>Sarcoptes</taxon>
    </lineage>
</organism>
<proteinExistence type="predicted"/>
<dbReference type="EMBL" id="WVUK01000051">
    <property type="protein sequence ID" value="KAF7494844.1"/>
    <property type="molecule type" value="Genomic_DNA"/>
</dbReference>
<dbReference type="AlphaFoldDB" id="A0A834RCR6"/>
<reference evidence="3" key="3">
    <citation type="submission" date="2022-06" db="UniProtKB">
        <authorList>
            <consortium name="EnsemblMetazoa"/>
        </authorList>
    </citation>
    <scope>IDENTIFICATION</scope>
</reference>